<organism evidence="2 3">
    <name type="scientific">Cardamine amara subsp. amara</name>
    <dbReference type="NCBI Taxonomy" id="228776"/>
    <lineage>
        <taxon>Eukaryota</taxon>
        <taxon>Viridiplantae</taxon>
        <taxon>Streptophyta</taxon>
        <taxon>Embryophyta</taxon>
        <taxon>Tracheophyta</taxon>
        <taxon>Spermatophyta</taxon>
        <taxon>Magnoliopsida</taxon>
        <taxon>eudicotyledons</taxon>
        <taxon>Gunneridae</taxon>
        <taxon>Pentapetalae</taxon>
        <taxon>rosids</taxon>
        <taxon>malvids</taxon>
        <taxon>Brassicales</taxon>
        <taxon>Brassicaceae</taxon>
        <taxon>Cardamineae</taxon>
        <taxon>Cardamine</taxon>
    </lineage>
</organism>
<proteinExistence type="predicted"/>
<feature type="compositionally biased region" description="Low complexity" evidence="1">
    <location>
        <begin position="12"/>
        <end position="34"/>
    </location>
</feature>
<feature type="region of interest" description="Disordered" evidence="1">
    <location>
        <begin position="1"/>
        <end position="151"/>
    </location>
</feature>
<dbReference type="EMBL" id="JBANAX010000560">
    <property type="protein sequence ID" value="KAL1203366.1"/>
    <property type="molecule type" value="Genomic_DNA"/>
</dbReference>
<evidence type="ECO:0000313" key="3">
    <source>
        <dbReference type="Proteomes" id="UP001558713"/>
    </source>
</evidence>
<reference evidence="2 3" key="1">
    <citation type="submission" date="2024-04" db="EMBL/GenBank/DDBJ databases">
        <title>Genome assembly C_amara_ONT_v2.</title>
        <authorList>
            <person name="Yant L."/>
            <person name="Moore C."/>
            <person name="Slenker M."/>
        </authorList>
    </citation>
    <scope>NUCLEOTIDE SEQUENCE [LARGE SCALE GENOMIC DNA]</scope>
    <source>
        <tissue evidence="2">Leaf</tissue>
    </source>
</reference>
<gene>
    <name evidence="2" type="ORF">V5N11_031176</name>
</gene>
<feature type="compositionally biased region" description="Low complexity" evidence="1">
    <location>
        <begin position="91"/>
        <end position="126"/>
    </location>
</feature>
<sequence>MVPLVQPPLPPLLESSSSSSSDSLPGNSSQSSPSSPTPASPLSPLVPSPSPPTTPHSPSSSSETTTSHALSAPPSPTASVAYESMGNSRLQAQHKNQAQQAQFTNQATTSQAPSNSSAQQNNVAPVVHPPEPEANNTHRMTTRGKSGIVKSNPKYSLAVTLANSSDLEPQNYRQALKDKKWRHAMSDEFDAQIINHSWDLVPPPPPSTNVIGCK</sequence>
<accession>A0ABD1A970</accession>
<comment type="caution">
    <text evidence="2">The sequence shown here is derived from an EMBL/GenBank/DDBJ whole genome shotgun (WGS) entry which is preliminary data.</text>
</comment>
<feature type="compositionally biased region" description="Low complexity" evidence="1">
    <location>
        <begin position="56"/>
        <end position="71"/>
    </location>
</feature>
<keyword evidence="3" id="KW-1185">Reference proteome</keyword>
<feature type="compositionally biased region" description="Pro residues" evidence="1">
    <location>
        <begin position="35"/>
        <end position="55"/>
    </location>
</feature>
<name>A0ABD1A970_CARAN</name>
<evidence type="ECO:0000313" key="2">
    <source>
        <dbReference type="EMBL" id="KAL1203366.1"/>
    </source>
</evidence>
<evidence type="ECO:0000256" key="1">
    <source>
        <dbReference type="SAM" id="MobiDB-lite"/>
    </source>
</evidence>
<feature type="compositionally biased region" description="Pro residues" evidence="1">
    <location>
        <begin position="1"/>
        <end position="11"/>
    </location>
</feature>
<dbReference type="AlphaFoldDB" id="A0ABD1A970"/>
<protein>
    <submittedName>
        <fullName evidence="2">Retrovirus-related Pol polyprotein from transposon RE1</fullName>
    </submittedName>
</protein>
<dbReference type="Proteomes" id="UP001558713">
    <property type="component" value="Unassembled WGS sequence"/>
</dbReference>